<sequence length="554" mass="57099">MEHAVAPCVLYPGTEPGAAGEGESEGAASPAQTPCSLGASLCFSSGEESPPQSLASAAEGAATSPPSSGGPRVVERQWEAGSAGAASPEELASPEERACPEEPAAPRVWLEDPASPEEPGEPAPVPPGFGAVYGEPDLVLEVSGRRLRAHKAVLAARSDYFRARASRDVLRVQGVSLAALRLLLADAYSGRMAGVRPDNVAEVVAGARRLQLPGAAQRATDAVGPQLTFANCGDECGRRLLLHERHILEGCASPPCSAPCWAQRGPAAAPPACAPAGPPLGCALGPAGTRGQPAQSPRGADARGRARLCFTRGGECPAARLARGRAGAGCGLCVLYKLTLLGAAVRPRARRPRAPVDRSSATRHRQLEPPVRALRPVPCSVERYDPHHLPRRIYVSAGARFSTACSSYDPRRDEVARSGPCAAAATRSASMVALDGSSTASPERAAARRRDGPGRVSGVPIHCTGKRGSRVRAFAPPRPTGLQPPLAPWTAPSTCVSRAGTWRFQPARDGEAGGDAGQGGGFEALGAPLDVRGVLIPFALSLPEKSPRGEQGAA</sequence>
<protein>
    <submittedName>
        <fullName evidence="5">Kelch repeat and BTB domain containing 11</fullName>
    </submittedName>
</protein>
<dbReference type="Proteomes" id="UP000233180">
    <property type="component" value="Unassembled WGS sequence"/>
</dbReference>
<dbReference type="GO" id="GO:0005737">
    <property type="term" value="C:cytoplasm"/>
    <property type="evidence" value="ECO:0007669"/>
    <property type="project" value="TreeGrafter"/>
</dbReference>
<keyword evidence="2" id="KW-0040">ANK repeat</keyword>
<proteinExistence type="predicted"/>
<dbReference type="InterPro" id="IPR044515">
    <property type="entry name" value="ABTB1"/>
</dbReference>
<keyword evidence="1" id="KW-0677">Repeat</keyword>
<feature type="region of interest" description="Disordered" evidence="3">
    <location>
        <begin position="433"/>
        <end position="460"/>
    </location>
</feature>
<feature type="domain" description="BTB" evidence="4">
    <location>
        <begin position="136"/>
        <end position="192"/>
    </location>
</feature>
<dbReference type="OMA" id="HAVAPCV"/>
<dbReference type="PROSITE" id="PS50097">
    <property type="entry name" value="BTB"/>
    <property type="match status" value="1"/>
</dbReference>
<gene>
    <name evidence="5" type="primary">KBTBD11</name>
</gene>
<evidence type="ECO:0000256" key="2">
    <source>
        <dbReference type="ARBA" id="ARBA00023043"/>
    </source>
</evidence>
<evidence type="ECO:0000313" key="5">
    <source>
        <dbReference type="Ensembl" id="ENSRBIP00000031576.1"/>
    </source>
</evidence>
<evidence type="ECO:0000313" key="6">
    <source>
        <dbReference type="Proteomes" id="UP000233180"/>
    </source>
</evidence>
<dbReference type="InterPro" id="IPR000210">
    <property type="entry name" value="BTB/POZ_dom"/>
</dbReference>
<accession>A0A2K6M729</accession>
<feature type="region of interest" description="Disordered" evidence="3">
    <location>
        <begin position="1"/>
        <end position="103"/>
    </location>
</feature>
<dbReference type="STRING" id="61621.ENSRBIP00000031576"/>
<dbReference type="Ensembl" id="ENSRBIT00000055544.1">
    <property type="protein sequence ID" value="ENSRBIP00000031576.1"/>
    <property type="gene ID" value="ENSRBIG00000039616.1"/>
</dbReference>
<dbReference type="SUPFAM" id="SSF54695">
    <property type="entry name" value="POZ domain"/>
    <property type="match status" value="1"/>
</dbReference>
<feature type="compositionally biased region" description="Polar residues" evidence="3">
    <location>
        <begin position="42"/>
        <end position="55"/>
    </location>
</feature>
<keyword evidence="6" id="KW-1185">Reference proteome</keyword>
<reference evidence="5 6" key="1">
    <citation type="submission" date="2016-06" db="EMBL/GenBank/DDBJ databases">
        <title>Genome of Rhinopithecus bieti.</title>
        <authorList>
            <person name="Wu"/>
            <person name="C.-I. and Zhang"/>
            <person name="Y."/>
        </authorList>
    </citation>
    <scope>NUCLEOTIDE SEQUENCE</scope>
</reference>
<evidence type="ECO:0000256" key="3">
    <source>
        <dbReference type="SAM" id="MobiDB-lite"/>
    </source>
</evidence>
<dbReference type="Pfam" id="PF00651">
    <property type="entry name" value="BTB"/>
    <property type="match status" value="1"/>
</dbReference>
<name>A0A2K6M729_RHIBE</name>
<dbReference type="GeneTree" id="ENSGT00940000161983"/>
<dbReference type="SMART" id="SM00225">
    <property type="entry name" value="BTB"/>
    <property type="match status" value="1"/>
</dbReference>
<feature type="compositionally biased region" description="Low complexity" evidence="3">
    <location>
        <begin position="79"/>
        <end position="91"/>
    </location>
</feature>
<dbReference type="AlphaFoldDB" id="A0A2K6M729"/>
<evidence type="ECO:0000259" key="4">
    <source>
        <dbReference type="PROSITE" id="PS50097"/>
    </source>
</evidence>
<dbReference type="GO" id="GO:0000151">
    <property type="term" value="C:ubiquitin ligase complex"/>
    <property type="evidence" value="ECO:0007669"/>
    <property type="project" value="TreeGrafter"/>
</dbReference>
<dbReference type="PANTHER" id="PTHR46231:SF1">
    <property type="entry name" value="ANKYRIN REPEAT AND BTB_POZ DOMAIN-CONTAINING PROTEIN 1"/>
    <property type="match status" value="1"/>
</dbReference>
<reference evidence="5" key="2">
    <citation type="submission" date="2025-08" db="UniProtKB">
        <authorList>
            <consortium name="Ensembl"/>
        </authorList>
    </citation>
    <scope>IDENTIFICATION</scope>
</reference>
<reference evidence="5" key="3">
    <citation type="submission" date="2025-09" db="UniProtKB">
        <authorList>
            <consortium name="Ensembl"/>
        </authorList>
    </citation>
    <scope>IDENTIFICATION</scope>
</reference>
<organism evidence="5 6">
    <name type="scientific">Rhinopithecus bieti</name>
    <name type="common">Black snub-nosed monkey</name>
    <name type="synonym">Pygathrix bieti</name>
    <dbReference type="NCBI Taxonomy" id="61621"/>
    <lineage>
        <taxon>Eukaryota</taxon>
        <taxon>Metazoa</taxon>
        <taxon>Chordata</taxon>
        <taxon>Craniata</taxon>
        <taxon>Vertebrata</taxon>
        <taxon>Euteleostomi</taxon>
        <taxon>Mammalia</taxon>
        <taxon>Eutheria</taxon>
        <taxon>Euarchontoglires</taxon>
        <taxon>Primates</taxon>
        <taxon>Haplorrhini</taxon>
        <taxon>Catarrhini</taxon>
        <taxon>Cercopithecidae</taxon>
        <taxon>Colobinae</taxon>
        <taxon>Rhinopithecus</taxon>
    </lineage>
</organism>
<dbReference type="InterPro" id="IPR011333">
    <property type="entry name" value="SKP1/BTB/POZ_sf"/>
</dbReference>
<dbReference type="PANTHER" id="PTHR46231">
    <property type="entry name" value="ANKYRIN REPEAT AND BTB/POZ DOMAIN-CONTAINING PROTEIN 1"/>
    <property type="match status" value="1"/>
</dbReference>
<dbReference type="Gene3D" id="3.30.710.10">
    <property type="entry name" value="Potassium Channel Kv1.1, Chain A"/>
    <property type="match status" value="1"/>
</dbReference>
<evidence type="ECO:0000256" key="1">
    <source>
        <dbReference type="ARBA" id="ARBA00022737"/>
    </source>
</evidence>